<accession>A0A7C5DH13</accession>
<comment type="caution">
    <text evidence="2">The sequence shown here is derived from an EMBL/GenBank/DDBJ whole genome shotgun (WGS) entry which is preliminary data.</text>
</comment>
<name>A0A7C5DH13_9CHLB</name>
<dbReference type="Pfam" id="PF01894">
    <property type="entry name" value="YjbQ"/>
    <property type="match status" value="1"/>
</dbReference>
<evidence type="ECO:0000256" key="1">
    <source>
        <dbReference type="ARBA" id="ARBA00005534"/>
    </source>
</evidence>
<gene>
    <name evidence="2" type="ORF">ENL07_00375</name>
</gene>
<organism evidence="2">
    <name type="scientific">Chlorobaculum parvum</name>
    <dbReference type="NCBI Taxonomy" id="274539"/>
    <lineage>
        <taxon>Bacteria</taxon>
        <taxon>Pseudomonadati</taxon>
        <taxon>Chlorobiota</taxon>
        <taxon>Chlorobiia</taxon>
        <taxon>Chlorobiales</taxon>
        <taxon>Chlorobiaceae</taxon>
        <taxon>Chlorobaculum</taxon>
    </lineage>
</organism>
<reference evidence="2" key="1">
    <citation type="journal article" date="2020" name="mSystems">
        <title>Genome- and Community-Level Interaction Insights into Carbon Utilization and Element Cycling Functions of Hydrothermarchaeota in Hydrothermal Sediment.</title>
        <authorList>
            <person name="Zhou Z."/>
            <person name="Liu Y."/>
            <person name="Xu W."/>
            <person name="Pan J."/>
            <person name="Luo Z.H."/>
            <person name="Li M."/>
        </authorList>
    </citation>
    <scope>NUCLEOTIDE SEQUENCE [LARGE SCALE GENOMIC DNA]</scope>
    <source>
        <strain evidence="2">HyVt-633</strain>
    </source>
</reference>
<dbReference type="SUPFAM" id="SSF111038">
    <property type="entry name" value="YjbQ-like"/>
    <property type="match status" value="1"/>
</dbReference>
<dbReference type="NCBIfam" id="TIGR00149">
    <property type="entry name" value="TIGR00149_YjbQ"/>
    <property type="match status" value="1"/>
</dbReference>
<dbReference type="InterPro" id="IPR001602">
    <property type="entry name" value="UPF0047_YjbQ-like"/>
</dbReference>
<dbReference type="AlphaFoldDB" id="A0A7C5DH13"/>
<dbReference type="InterPro" id="IPR035917">
    <property type="entry name" value="YjbQ-like_sf"/>
</dbReference>
<proteinExistence type="inferred from homology"/>
<dbReference type="PANTHER" id="PTHR30615:SF8">
    <property type="entry name" value="UPF0047 PROTEIN C4A8.02C"/>
    <property type="match status" value="1"/>
</dbReference>
<sequence>MNFHLTTIACKTDQPIDIIDITDDVRTALEATGLKQGTVTLLSRHTTACININEREEQLKQDMTTFLKRFIPKDGDWLHNLDTIDGRDNAHSHLLGLFMTSSETVPFADGNLLLGQWQSIFFVELDGPREKREVLVHIQGE</sequence>
<comment type="similarity">
    <text evidence="1">Belongs to the UPF0047 family.</text>
</comment>
<dbReference type="Gene3D" id="2.60.120.460">
    <property type="entry name" value="YjbQ-like"/>
    <property type="match status" value="1"/>
</dbReference>
<dbReference type="Proteomes" id="UP000886058">
    <property type="component" value="Unassembled WGS sequence"/>
</dbReference>
<dbReference type="PIRSF" id="PIRSF004681">
    <property type="entry name" value="UCP004681"/>
    <property type="match status" value="1"/>
</dbReference>
<dbReference type="EMBL" id="DRSQ01000008">
    <property type="protein sequence ID" value="HHE31115.1"/>
    <property type="molecule type" value="Genomic_DNA"/>
</dbReference>
<evidence type="ECO:0000313" key="2">
    <source>
        <dbReference type="EMBL" id="HHE31115.1"/>
    </source>
</evidence>
<dbReference type="PANTHER" id="PTHR30615">
    <property type="entry name" value="UNCHARACTERIZED PROTEIN YJBQ-RELATED"/>
    <property type="match status" value="1"/>
</dbReference>
<protein>
    <submittedName>
        <fullName evidence="2">YjbQ family protein</fullName>
    </submittedName>
</protein>